<dbReference type="InterPro" id="IPR001441">
    <property type="entry name" value="UPP_synth-like"/>
</dbReference>
<dbReference type="EMBL" id="KV454543">
    <property type="protein sequence ID" value="ODV66151.1"/>
    <property type="molecule type" value="Genomic_DNA"/>
</dbReference>
<evidence type="ECO:0000256" key="1">
    <source>
        <dbReference type="ARBA" id="ARBA00022679"/>
    </source>
</evidence>
<dbReference type="GO" id="GO:0045547">
    <property type="term" value="F:ditrans,polycis-polyprenyl diphosphate synthase [(2E,6E)-farnesyl diphosphate specific] activity"/>
    <property type="evidence" value="ECO:0007669"/>
    <property type="project" value="EnsemblFungi"/>
</dbReference>
<protein>
    <recommendedName>
        <fullName evidence="3">Alkyl transferase</fullName>
        <ecNumber evidence="3">2.5.1.-</ecNumber>
    </recommendedName>
</protein>
<dbReference type="GO" id="GO:0016020">
    <property type="term" value="C:membrane"/>
    <property type="evidence" value="ECO:0007669"/>
    <property type="project" value="TreeGrafter"/>
</dbReference>
<keyword evidence="1 3" id="KW-0808">Transferase</keyword>
<dbReference type="GO" id="GO:0005783">
    <property type="term" value="C:endoplasmic reticulum"/>
    <property type="evidence" value="ECO:0007669"/>
    <property type="project" value="TreeGrafter"/>
</dbReference>
<keyword evidence="2" id="KW-0460">Magnesium</keyword>
<dbReference type="Gene3D" id="3.40.1180.10">
    <property type="entry name" value="Decaprenyl diphosphate synthase-like"/>
    <property type="match status" value="1"/>
</dbReference>
<dbReference type="EC" id="2.5.1.-" evidence="3"/>
<dbReference type="SUPFAM" id="SSF64005">
    <property type="entry name" value="Undecaprenyl diphosphate synthase"/>
    <property type="match status" value="1"/>
</dbReference>
<evidence type="ECO:0000256" key="3">
    <source>
        <dbReference type="RuleBase" id="RU363018"/>
    </source>
</evidence>
<dbReference type="InterPro" id="IPR018520">
    <property type="entry name" value="UPP_synth-like_CS"/>
</dbReference>
<dbReference type="FunFam" id="3.40.1180.10:FF:000005">
    <property type="entry name" value="Alkyl transferase"/>
    <property type="match status" value="1"/>
</dbReference>
<evidence type="ECO:0000313" key="6">
    <source>
        <dbReference type="Proteomes" id="UP000095085"/>
    </source>
</evidence>
<organism evidence="5 6">
    <name type="scientific">Hyphopichia burtonii NRRL Y-1933</name>
    <dbReference type="NCBI Taxonomy" id="984485"/>
    <lineage>
        <taxon>Eukaryota</taxon>
        <taxon>Fungi</taxon>
        <taxon>Dikarya</taxon>
        <taxon>Ascomycota</taxon>
        <taxon>Saccharomycotina</taxon>
        <taxon>Pichiomycetes</taxon>
        <taxon>Debaryomycetaceae</taxon>
        <taxon>Hyphopichia</taxon>
    </lineage>
</organism>
<dbReference type="GO" id="GO:0016094">
    <property type="term" value="P:polyprenol biosynthetic process"/>
    <property type="evidence" value="ECO:0007669"/>
    <property type="project" value="TreeGrafter"/>
</dbReference>
<comment type="similarity">
    <text evidence="3">Belongs to the UPP synthase family.</text>
</comment>
<dbReference type="GeneID" id="30993417"/>
<evidence type="ECO:0000256" key="2">
    <source>
        <dbReference type="ARBA" id="ARBA00022842"/>
    </source>
</evidence>
<sequence>MVVSTILSVASLQGIINTLQAFPLFVYLFSFIKDLVVAVLKTGPIPRHVALIMDGNRTYAKRNQLALKDGHSAGAESLLLVLDVCYRVGVLYITIYAFSIENFNRSLEEVDTLFGLLRDRLKLLCENDDSYASVNKVRIKVIGNRDMIPHDILKDLETIEDKTNTPMVNKVLYVGFPYTSRDDITHSIRTTVDQLNLGEIRRDQIDLEMLQKNMYMGADAPQLDLLVRTSGHTRLSDFMLWQCNANCTIEFVKTLWPDFKFLSIASLLFKWSYYKTLQLQVESAAAEVPHNTHEPTDIFNQLPPPPPFASVTQRQL</sequence>
<dbReference type="OrthoDB" id="4173905at2759"/>
<proteinExistence type="inferred from homology"/>
<gene>
    <name evidence="5" type="ORF">HYPBUDRAFT_111954</name>
</gene>
<name>A0A1E4RG05_9ASCO</name>
<dbReference type="Proteomes" id="UP000095085">
    <property type="component" value="Unassembled WGS sequence"/>
</dbReference>
<dbReference type="GO" id="GO:0043048">
    <property type="term" value="P:dolichyl monophosphate biosynthetic process"/>
    <property type="evidence" value="ECO:0007669"/>
    <property type="project" value="EnsemblFungi"/>
</dbReference>
<dbReference type="PANTHER" id="PTHR10291:SF2">
    <property type="entry name" value="DEHYDRODOLICHYL DIPHOSPHATE SYNTHASE COMPLEX SUBUNIT SRT1"/>
    <property type="match status" value="1"/>
</dbReference>
<dbReference type="PANTHER" id="PTHR10291">
    <property type="entry name" value="DEHYDRODOLICHYL DIPHOSPHATE SYNTHASE FAMILY MEMBER"/>
    <property type="match status" value="1"/>
</dbReference>
<evidence type="ECO:0000313" key="5">
    <source>
        <dbReference type="EMBL" id="ODV66151.1"/>
    </source>
</evidence>
<accession>A0A1E4RG05</accession>
<feature type="region of interest" description="Disordered" evidence="4">
    <location>
        <begin position="293"/>
        <end position="316"/>
    </location>
</feature>
<dbReference type="STRING" id="984485.A0A1E4RG05"/>
<dbReference type="RefSeq" id="XP_020075218.1">
    <property type="nucleotide sequence ID" value="XM_020218867.1"/>
</dbReference>
<dbReference type="NCBIfam" id="TIGR00055">
    <property type="entry name" value="uppS"/>
    <property type="match status" value="1"/>
</dbReference>
<dbReference type="GO" id="GO:1904423">
    <property type="term" value="C:dehydrodolichyl diphosphate synthase complex"/>
    <property type="evidence" value="ECO:0007669"/>
    <property type="project" value="EnsemblFungi"/>
</dbReference>
<keyword evidence="6" id="KW-1185">Reference proteome</keyword>
<evidence type="ECO:0000256" key="4">
    <source>
        <dbReference type="SAM" id="MobiDB-lite"/>
    </source>
</evidence>
<dbReference type="CDD" id="cd00475">
    <property type="entry name" value="Cis_IPPS"/>
    <property type="match status" value="1"/>
</dbReference>
<dbReference type="InterPro" id="IPR036424">
    <property type="entry name" value="UPP_synth-like_sf"/>
</dbReference>
<reference evidence="6" key="1">
    <citation type="submission" date="2016-05" db="EMBL/GenBank/DDBJ databases">
        <title>Comparative genomics of biotechnologically important yeasts.</title>
        <authorList>
            <consortium name="DOE Joint Genome Institute"/>
            <person name="Riley R."/>
            <person name="Haridas S."/>
            <person name="Wolfe K.H."/>
            <person name="Lopes M.R."/>
            <person name="Hittinger C.T."/>
            <person name="Goker M."/>
            <person name="Salamov A."/>
            <person name="Wisecaver J."/>
            <person name="Long T.M."/>
            <person name="Aerts A.L."/>
            <person name="Barry K."/>
            <person name="Choi C."/>
            <person name="Clum A."/>
            <person name="Coughlan A.Y."/>
            <person name="Deshpande S."/>
            <person name="Douglass A.P."/>
            <person name="Hanson S.J."/>
            <person name="Klenk H.-P."/>
            <person name="Labutti K."/>
            <person name="Lapidus A."/>
            <person name="Lindquist E."/>
            <person name="Lipzen A."/>
            <person name="Meier-Kolthoff J.P."/>
            <person name="Ohm R.A."/>
            <person name="Otillar R.P."/>
            <person name="Pangilinan J."/>
            <person name="Peng Y."/>
            <person name="Rokas A."/>
            <person name="Rosa C.A."/>
            <person name="Scheuner C."/>
            <person name="Sibirny A.A."/>
            <person name="Slot J.C."/>
            <person name="Stielow J.B."/>
            <person name="Sun H."/>
            <person name="Kurtzman C.P."/>
            <person name="Blackwell M."/>
            <person name="Grigoriev I.V."/>
            <person name="Jeffries T.W."/>
        </authorList>
    </citation>
    <scope>NUCLEOTIDE SEQUENCE [LARGE SCALE GENOMIC DNA]</scope>
    <source>
        <strain evidence="6">NRRL Y-1933</strain>
    </source>
</reference>
<dbReference type="PROSITE" id="PS01066">
    <property type="entry name" value="UPP_SYNTHASE"/>
    <property type="match status" value="1"/>
</dbReference>
<dbReference type="Pfam" id="PF01255">
    <property type="entry name" value="Prenyltransf"/>
    <property type="match status" value="1"/>
</dbReference>
<dbReference type="HAMAP" id="MF_01139">
    <property type="entry name" value="ISPT"/>
    <property type="match status" value="1"/>
</dbReference>
<dbReference type="AlphaFoldDB" id="A0A1E4RG05"/>
<dbReference type="GO" id="GO:0005811">
    <property type="term" value="C:lipid droplet"/>
    <property type="evidence" value="ECO:0007669"/>
    <property type="project" value="EnsemblFungi"/>
</dbReference>